<name>A0A6G1JS51_9PLEO</name>
<dbReference type="Gene3D" id="1.10.150.20">
    <property type="entry name" value="5' to 3' exonuclease, C-terminal subdomain"/>
    <property type="match status" value="1"/>
</dbReference>
<dbReference type="InterPro" id="IPR029060">
    <property type="entry name" value="PIN-like_dom_sf"/>
</dbReference>
<dbReference type="PANTHER" id="PTHR11081">
    <property type="entry name" value="FLAP ENDONUCLEASE FAMILY MEMBER"/>
    <property type="match status" value="1"/>
</dbReference>
<dbReference type="SUPFAM" id="SSF47807">
    <property type="entry name" value="5' to 3' exonuclease, C-terminal subdomain"/>
    <property type="match status" value="1"/>
</dbReference>
<dbReference type="Pfam" id="PF00867">
    <property type="entry name" value="XPG_I"/>
    <property type="match status" value="1"/>
</dbReference>
<dbReference type="GO" id="GO:0006281">
    <property type="term" value="P:DNA repair"/>
    <property type="evidence" value="ECO:0007669"/>
    <property type="project" value="UniProtKB-ARBA"/>
</dbReference>
<protein>
    <recommendedName>
        <fullName evidence="2">XPG-I domain-containing protein</fullName>
    </recommendedName>
</protein>
<dbReference type="AlphaFoldDB" id="A0A6G1JS51"/>
<feature type="domain" description="XPG-I" evidence="2">
    <location>
        <begin position="119"/>
        <end position="192"/>
    </location>
</feature>
<evidence type="ECO:0000256" key="1">
    <source>
        <dbReference type="SAM" id="MobiDB-lite"/>
    </source>
</evidence>
<keyword evidence="4" id="KW-1185">Reference proteome</keyword>
<feature type="region of interest" description="Disordered" evidence="1">
    <location>
        <begin position="436"/>
        <end position="533"/>
    </location>
</feature>
<dbReference type="InterPro" id="IPR006084">
    <property type="entry name" value="XPG/Rad2"/>
</dbReference>
<evidence type="ECO:0000313" key="4">
    <source>
        <dbReference type="Proteomes" id="UP000799428"/>
    </source>
</evidence>
<dbReference type="Proteomes" id="UP000799428">
    <property type="component" value="Unassembled WGS sequence"/>
</dbReference>
<dbReference type="InterPro" id="IPR003903">
    <property type="entry name" value="UIM_dom"/>
</dbReference>
<dbReference type="SMART" id="SM00484">
    <property type="entry name" value="XPGI"/>
    <property type="match status" value="1"/>
</dbReference>
<dbReference type="InterPro" id="IPR036279">
    <property type="entry name" value="5-3_exonuclease_C_sf"/>
</dbReference>
<sequence>MGIPAIWDVLKEQDHSFHLAQLAKDHYSQYGRPLRIAIDEADWRFNNLTVQQVYIIRDKSDQAFQGIEKSMFYRICRLLTLNIQLLFVFDGPGRPWKRGKRGGGQIDYEKLRLLKELLRYMRIPYHEAPGEAEAECARLQRLGVVDAVFSQDSDSLMFGCDFLIRDDRKAKEKGGTDRSKDNTKKNAKLVKVIRGHEIRAAHNFTREGLVLFAMLCGGDYDMKGLPQCGPAIAIRAIKEGLGEGLCLCRTKADCQRWREDLISWLPRKYTGFVPFDYPDIKTLNKYNCPKVSTDEQLLNLRGLRNGWVPPIMETELLELTSTRFNIWGKLYMNWVGPILLTRYLVSRDNDLPRENAHAIKLTKRRVTKADQVEIKPLERKLTFSPFGLTSLTNKDFEGDRMGHWMGAMDQPFEPDHRVEFELPDYLLQKVLPLDILDPPPAERKKAPPRKRKQPADIGDVDLEQSNSAPKRKHKAQPEEQPIYLSQSTSYSTKPPAATIPKPSLAPTRPQQPIPKSYSSGPDYVDLVSDSDQADSDHLEEFDFVPSRTAFAPAPYALSTLPRHSRLSPQLLADPTQFVQKSSVSDVIDLGSPSSESDDENEDLKLATQLSMQEKGPANVCPEPTTNMTPVYSSKSPPQHPRQNYVPRTPGITITNESLGPAQEWSFPVLSTTAVSSPISKGSSMKGRTPGVAKDPIHGNSILAHSRQKDANDPGPSDREKICAARLRHFENRTRNPHVVVEPDVPTVASVVQRESSTPLRPSARPMKPIIECIDLTDD</sequence>
<evidence type="ECO:0000259" key="2">
    <source>
        <dbReference type="SMART" id="SM00484"/>
    </source>
</evidence>
<dbReference type="OrthoDB" id="2959108at2759"/>
<dbReference type="GO" id="GO:0017108">
    <property type="term" value="F:5'-flap endonuclease activity"/>
    <property type="evidence" value="ECO:0007669"/>
    <property type="project" value="TreeGrafter"/>
</dbReference>
<dbReference type="PRINTS" id="PR00853">
    <property type="entry name" value="XPGRADSUPER"/>
</dbReference>
<dbReference type="CDD" id="cd09870">
    <property type="entry name" value="PIN_YEN1"/>
    <property type="match status" value="1"/>
</dbReference>
<dbReference type="Gene3D" id="3.40.50.1010">
    <property type="entry name" value="5'-nuclease"/>
    <property type="match status" value="2"/>
</dbReference>
<reference evidence="3" key="1">
    <citation type="journal article" date="2020" name="Stud. Mycol.">
        <title>101 Dothideomycetes genomes: a test case for predicting lifestyles and emergence of pathogens.</title>
        <authorList>
            <person name="Haridas S."/>
            <person name="Albert R."/>
            <person name="Binder M."/>
            <person name="Bloem J."/>
            <person name="Labutti K."/>
            <person name="Salamov A."/>
            <person name="Andreopoulos B."/>
            <person name="Baker S."/>
            <person name="Barry K."/>
            <person name="Bills G."/>
            <person name="Bluhm B."/>
            <person name="Cannon C."/>
            <person name="Castanera R."/>
            <person name="Culley D."/>
            <person name="Daum C."/>
            <person name="Ezra D."/>
            <person name="Gonzalez J."/>
            <person name="Henrissat B."/>
            <person name="Kuo A."/>
            <person name="Liang C."/>
            <person name="Lipzen A."/>
            <person name="Lutzoni F."/>
            <person name="Magnuson J."/>
            <person name="Mondo S."/>
            <person name="Nolan M."/>
            <person name="Ohm R."/>
            <person name="Pangilinan J."/>
            <person name="Park H.-J."/>
            <person name="Ramirez L."/>
            <person name="Alfaro M."/>
            <person name="Sun H."/>
            <person name="Tritt A."/>
            <person name="Yoshinaga Y."/>
            <person name="Zwiers L.-H."/>
            <person name="Turgeon B."/>
            <person name="Goodwin S."/>
            <person name="Spatafora J."/>
            <person name="Crous P."/>
            <person name="Grigoriev I."/>
        </authorList>
    </citation>
    <scope>NUCLEOTIDE SEQUENCE</scope>
    <source>
        <strain evidence="3">CBS 279.74</strain>
    </source>
</reference>
<dbReference type="EMBL" id="MU005787">
    <property type="protein sequence ID" value="KAF2703378.1"/>
    <property type="molecule type" value="Genomic_DNA"/>
</dbReference>
<feature type="compositionally biased region" description="Polar residues" evidence="1">
    <location>
        <begin position="483"/>
        <end position="492"/>
    </location>
</feature>
<dbReference type="PROSITE" id="PS50330">
    <property type="entry name" value="UIM"/>
    <property type="match status" value="1"/>
</dbReference>
<organism evidence="3 4">
    <name type="scientific">Pleomassaria siparia CBS 279.74</name>
    <dbReference type="NCBI Taxonomy" id="1314801"/>
    <lineage>
        <taxon>Eukaryota</taxon>
        <taxon>Fungi</taxon>
        <taxon>Dikarya</taxon>
        <taxon>Ascomycota</taxon>
        <taxon>Pezizomycotina</taxon>
        <taxon>Dothideomycetes</taxon>
        <taxon>Pleosporomycetidae</taxon>
        <taxon>Pleosporales</taxon>
        <taxon>Pleomassariaceae</taxon>
        <taxon>Pleomassaria</taxon>
    </lineage>
</organism>
<dbReference type="SUPFAM" id="SSF88723">
    <property type="entry name" value="PIN domain-like"/>
    <property type="match status" value="1"/>
</dbReference>
<proteinExistence type="predicted"/>
<dbReference type="InterPro" id="IPR006086">
    <property type="entry name" value="XPG-I_dom"/>
</dbReference>
<evidence type="ECO:0000313" key="3">
    <source>
        <dbReference type="EMBL" id="KAF2703378.1"/>
    </source>
</evidence>
<dbReference type="PANTHER" id="PTHR11081:SF62">
    <property type="entry name" value="XPG-I DOMAIN-CONTAINING PROTEIN"/>
    <property type="match status" value="1"/>
</dbReference>
<accession>A0A6G1JS51</accession>
<gene>
    <name evidence="3" type="ORF">K504DRAFT_507948</name>
</gene>